<dbReference type="InterPro" id="IPR029058">
    <property type="entry name" value="AB_hydrolase_fold"/>
</dbReference>
<dbReference type="EMBL" id="GBRH01275282">
    <property type="protein sequence ID" value="JAD22613.1"/>
    <property type="molecule type" value="Transcribed_RNA"/>
</dbReference>
<sequence length="111" mass="12183">MHLIRSSGSGFKYILSIFDSYGSKSSPIGDLSEVCHTVPVYTYVDGDGTVPIESARADGFAAKERVGVKADHRGLLSDENVFQLLKKWLGVSEGARRRSSKSKVMSLFARR</sequence>
<reference evidence="1" key="2">
    <citation type="journal article" date="2015" name="Data Brief">
        <title>Shoot transcriptome of the giant reed, Arundo donax.</title>
        <authorList>
            <person name="Barrero R.A."/>
            <person name="Guerrero F.D."/>
            <person name="Moolhuijzen P."/>
            <person name="Goolsby J.A."/>
            <person name="Tidwell J."/>
            <person name="Bellgard S.E."/>
            <person name="Bellgard M.I."/>
        </authorList>
    </citation>
    <scope>NUCLEOTIDE SEQUENCE</scope>
    <source>
        <tissue evidence="1">Shoot tissue taken approximately 20 cm above the soil surface</tissue>
    </source>
</reference>
<organism evidence="1">
    <name type="scientific">Arundo donax</name>
    <name type="common">Giant reed</name>
    <name type="synonym">Donax arundinaceus</name>
    <dbReference type="NCBI Taxonomy" id="35708"/>
    <lineage>
        <taxon>Eukaryota</taxon>
        <taxon>Viridiplantae</taxon>
        <taxon>Streptophyta</taxon>
        <taxon>Embryophyta</taxon>
        <taxon>Tracheophyta</taxon>
        <taxon>Spermatophyta</taxon>
        <taxon>Magnoliopsida</taxon>
        <taxon>Liliopsida</taxon>
        <taxon>Poales</taxon>
        <taxon>Poaceae</taxon>
        <taxon>PACMAD clade</taxon>
        <taxon>Arundinoideae</taxon>
        <taxon>Arundineae</taxon>
        <taxon>Arundo</taxon>
    </lineage>
</organism>
<name>A0A0A8YB74_ARUDO</name>
<dbReference type="Gene3D" id="3.40.50.1820">
    <property type="entry name" value="alpha/beta hydrolase"/>
    <property type="match status" value="1"/>
</dbReference>
<proteinExistence type="predicted"/>
<reference evidence="1" key="1">
    <citation type="submission" date="2014-09" db="EMBL/GenBank/DDBJ databases">
        <authorList>
            <person name="Magalhaes I.L.F."/>
            <person name="Oliveira U."/>
            <person name="Santos F.R."/>
            <person name="Vidigal T.H.D.A."/>
            <person name="Brescovit A.D."/>
            <person name="Santos A.J."/>
        </authorList>
    </citation>
    <scope>NUCLEOTIDE SEQUENCE</scope>
    <source>
        <tissue evidence="1">Shoot tissue taken approximately 20 cm above the soil surface</tissue>
    </source>
</reference>
<dbReference type="AlphaFoldDB" id="A0A0A8YB74"/>
<accession>A0A0A8YB74</accession>
<evidence type="ECO:0000313" key="1">
    <source>
        <dbReference type="EMBL" id="JAD22613.1"/>
    </source>
</evidence>
<protein>
    <submittedName>
        <fullName evidence="1">Uncharacterized protein</fullName>
    </submittedName>
</protein>